<comment type="similarity">
    <text evidence="6">Belongs to the B9D family.</text>
</comment>
<dbReference type="RefSeq" id="XP_013787400.1">
    <property type="nucleotide sequence ID" value="XM_013931946.2"/>
</dbReference>
<evidence type="ECO:0000256" key="4">
    <source>
        <dbReference type="ARBA" id="ARBA00023212"/>
    </source>
</evidence>
<dbReference type="PANTHER" id="PTHR12968">
    <property type="entry name" value="B9 DOMAIN-CONTAINING"/>
    <property type="match status" value="1"/>
</dbReference>
<dbReference type="GeneID" id="106471346"/>
<evidence type="ECO:0000256" key="3">
    <source>
        <dbReference type="ARBA" id="ARBA00022794"/>
    </source>
</evidence>
<dbReference type="Proteomes" id="UP000694941">
    <property type="component" value="Unplaced"/>
</dbReference>
<dbReference type="PROSITE" id="PS51381">
    <property type="entry name" value="C2_B9"/>
    <property type="match status" value="1"/>
</dbReference>
<evidence type="ECO:0000313" key="9">
    <source>
        <dbReference type="RefSeq" id="XP_013787400.1"/>
    </source>
</evidence>
<evidence type="ECO:0000256" key="5">
    <source>
        <dbReference type="ARBA" id="ARBA00023273"/>
    </source>
</evidence>
<dbReference type="PANTHER" id="PTHR12968:SF2">
    <property type="entry name" value="B9 DOMAIN-CONTAINING PROTEIN 2"/>
    <property type="match status" value="1"/>
</dbReference>
<sequence length="178" mass="20271">MEPVGKTGGAIIGPFLKSSTGNSYLLVVTDYFSGGWQVLEGAREGQTQVDIPHNENTAYWCHPVDIHLTTRGLQGWPKFNFQVWHQDRHSRCELWGYGLCHIPTSPGFYQLECVTWRPLGTLQEEISRYFLGGGMQLCIPDTVYTGLDRYRFQTVAMGKVHLEISVVFRNFESFGVEY</sequence>
<keyword evidence="8" id="KW-1185">Reference proteome</keyword>
<evidence type="ECO:0000256" key="1">
    <source>
        <dbReference type="ARBA" id="ARBA00004120"/>
    </source>
</evidence>
<gene>
    <name evidence="9" type="primary">LOC106471346</name>
</gene>
<comment type="subcellular location">
    <subcellularLocation>
        <location evidence="1">Cytoplasm</location>
        <location evidence="1">Cytoskeleton</location>
        <location evidence="1">Cilium basal body</location>
    </subcellularLocation>
</comment>
<keyword evidence="2" id="KW-0963">Cytoplasm</keyword>
<dbReference type="InterPro" id="IPR010796">
    <property type="entry name" value="C2_B9-type_dom"/>
</dbReference>
<keyword evidence="5" id="KW-0966">Cell projection</keyword>
<dbReference type="Pfam" id="PF07162">
    <property type="entry name" value="B9-C2"/>
    <property type="match status" value="1"/>
</dbReference>
<name>A0ABM1BRS1_LIMPO</name>
<evidence type="ECO:0000256" key="6">
    <source>
        <dbReference type="ARBA" id="ARBA00038411"/>
    </source>
</evidence>
<organism evidence="8 9">
    <name type="scientific">Limulus polyphemus</name>
    <name type="common">Atlantic horseshoe crab</name>
    <dbReference type="NCBI Taxonomy" id="6850"/>
    <lineage>
        <taxon>Eukaryota</taxon>
        <taxon>Metazoa</taxon>
        <taxon>Ecdysozoa</taxon>
        <taxon>Arthropoda</taxon>
        <taxon>Chelicerata</taxon>
        <taxon>Merostomata</taxon>
        <taxon>Xiphosura</taxon>
        <taxon>Limulidae</taxon>
        <taxon>Limulus</taxon>
    </lineage>
</organism>
<keyword evidence="4" id="KW-0206">Cytoskeleton</keyword>
<proteinExistence type="inferred from homology"/>
<evidence type="ECO:0000256" key="7">
    <source>
        <dbReference type="ARBA" id="ARBA00039272"/>
    </source>
</evidence>
<accession>A0ABM1BRS1</accession>
<evidence type="ECO:0000313" key="8">
    <source>
        <dbReference type="Proteomes" id="UP000694941"/>
    </source>
</evidence>
<protein>
    <recommendedName>
        <fullName evidence="7">B9 domain-containing protein 2</fullName>
    </recommendedName>
</protein>
<keyword evidence="3" id="KW-0970">Cilium biogenesis/degradation</keyword>
<reference evidence="9" key="1">
    <citation type="submission" date="2025-08" db="UniProtKB">
        <authorList>
            <consortium name="RefSeq"/>
        </authorList>
    </citation>
    <scope>IDENTIFICATION</scope>
    <source>
        <tissue evidence="9">Muscle</tissue>
    </source>
</reference>
<evidence type="ECO:0000256" key="2">
    <source>
        <dbReference type="ARBA" id="ARBA00022490"/>
    </source>
</evidence>